<evidence type="ECO:0000259" key="1">
    <source>
        <dbReference type="Pfam" id="PF13460"/>
    </source>
</evidence>
<dbReference type="EMBL" id="PDDV01000013">
    <property type="protein sequence ID" value="PEH72784.1"/>
    <property type="molecule type" value="Genomic_DNA"/>
</dbReference>
<dbReference type="AlphaFoldDB" id="A0A2A7U396"/>
<dbReference type="PANTHER" id="PTHR15020">
    <property type="entry name" value="FLAVIN REDUCTASE-RELATED"/>
    <property type="match status" value="1"/>
</dbReference>
<protein>
    <submittedName>
        <fullName evidence="2">Epimerase</fullName>
    </submittedName>
</protein>
<dbReference type="Proteomes" id="UP000219788">
    <property type="component" value="Unassembled WGS sequence"/>
</dbReference>
<feature type="domain" description="NAD(P)-binding" evidence="1">
    <location>
        <begin position="8"/>
        <end position="188"/>
    </location>
</feature>
<dbReference type="InterPro" id="IPR016040">
    <property type="entry name" value="NAD(P)-bd_dom"/>
</dbReference>
<evidence type="ECO:0000313" key="3">
    <source>
        <dbReference type="Proteomes" id="UP000219788"/>
    </source>
</evidence>
<organism evidence="2 3">
    <name type="scientific">Edwardsiella tarda</name>
    <dbReference type="NCBI Taxonomy" id="636"/>
    <lineage>
        <taxon>Bacteria</taxon>
        <taxon>Pseudomonadati</taxon>
        <taxon>Pseudomonadota</taxon>
        <taxon>Gammaproteobacteria</taxon>
        <taxon>Enterobacterales</taxon>
        <taxon>Hafniaceae</taxon>
        <taxon>Edwardsiella</taxon>
    </lineage>
</organism>
<dbReference type="SUPFAM" id="SSF51735">
    <property type="entry name" value="NAD(P)-binding Rossmann-fold domains"/>
    <property type="match status" value="1"/>
</dbReference>
<name>A0A2A7U396_EDWTA</name>
<dbReference type="PANTHER" id="PTHR15020:SF50">
    <property type="entry name" value="UPF0659 PROTEIN YMR090W"/>
    <property type="match status" value="1"/>
</dbReference>
<sequence length="210" mass="22655">MTPWILFGAGQGCGLALAQRAAGERPLYALVRRTEQAQRLRDLGVQVTLGDARDEALLATLFRQAGAKSAILSTLGGGGCDYSAHRAMIDQGVAQGIQRMLLVTSLGCGDSWPLLSPAARAAFGQSVREKSLAESWLQSSGMHYCILRPGGLLTGEASGQAQLYATPRHGLVRRADVAQWMYHLMAQPQAWNQIHTLIDPHLQATERHTA</sequence>
<accession>A0A2A7U396</accession>
<dbReference type="OrthoDB" id="9803892at2"/>
<dbReference type="Gene3D" id="3.40.50.720">
    <property type="entry name" value="NAD(P)-binding Rossmann-like Domain"/>
    <property type="match status" value="1"/>
</dbReference>
<dbReference type="InterPro" id="IPR036291">
    <property type="entry name" value="NAD(P)-bd_dom_sf"/>
</dbReference>
<gene>
    <name evidence="2" type="ORF">CRM76_13000</name>
</gene>
<reference evidence="3" key="1">
    <citation type="submission" date="2017-09" db="EMBL/GenBank/DDBJ databases">
        <title>FDA dAtabase for Regulatory Grade micrObial Sequences (FDA-ARGOS): Supporting development and validation of Infectious Disease Dx tests.</title>
        <authorList>
            <person name="Goldberg B."/>
            <person name="Campos J."/>
            <person name="Tallon L."/>
            <person name="Sadzewicz L."/>
            <person name="Ott S."/>
            <person name="Zhao X."/>
            <person name="Nagaraj S."/>
            <person name="Vavikolanu K."/>
            <person name="Aluvathingal J."/>
            <person name="Nadendla S."/>
            <person name="Geyer C."/>
            <person name="Sichtig H."/>
        </authorList>
    </citation>
    <scope>NUCLEOTIDE SEQUENCE [LARGE SCALE GENOMIC DNA]</scope>
    <source>
        <strain evidence="3">FDAARGOS_370</strain>
    </source>
</reference>
<proteinExistence type="predicted"/>
<dbReference type="RefSeq" id="WP_005285848.1">
    <property type="nucleotide sequence ID" value="NZ_CABKPF010000083.1"/>
</dbReference>
<comment type="caution">
    <text evidence="2">The sequence shown here is derived from an EMBL/GenBank/DDBJ whole genome shotgun (WGS) entry which is preliminary data.</text>
</comment>
<evidence type="ECO:0000313" key="2">
    <source>
        <dbReference type="EMBL" id="PEH72784.1"/>
    </source>
</evidence>
<dbReference type="STRING" id="636.AAW15_08465"/>
<dbReference type="Pfam" id="PF13460">
    <property type="entry name" value="NAD_binding_10"/>
    <property type="match status" value="1"/>
</dbReference>